<dbReference type="Gene3D" id="3.90.1690.10">
    <property type="entry name" value="phage-related protein like domain"/>
    <property type="match status" value="1"/>
</dbReference>
<evidence type="ECO:0008006" key="3">
    <source>
        <dbReference type="Google" id="ProtNLM"/>
    </source>
</evidence>
<gene>
    <name evidence="1" type="ORF">COPG_00067</name>
</gene>
<proteinExistence type="predicted"/>
<dbReference type="EMBL" id="HQ317390">
    <property type="protein sequence ID" value="AFK66663.1"/>
    <property type="molecule type" value="Genomic_DNA"/>
</dbReference>
<name>I3UME8_9CAUD</name>
<sequence>MSPEQILALGGQEQVNKLKALLGGEAGTNGESSARVDAPLSDFSVKVVQEDDEFQARKIVNNFNSAGRQDMYYFYEPAYFMVNQVKERAEGTEAAKAKYGVSRKSYTTKVYALKQPVTDETVANAQKPIDRIYEDATTFVTRQFLLNKEKAFASALLADGVWATEFTGQAAALTNPEEVIGVTAEAGKFQHFDQATSKPLDVFDLAMEYMQLKSGVRPNTVVMTRKVFTALKRNSMIKTTKLYTSQNSASDDAIMDTIASHIGIPSNRIFILDVVEAAGTPELVAQVPSTPMQVNDGVSTINVDDQGYARNSSDALVGGQFIGGKGILLMHIDTKSTGMYSATAAVCCQWTGLYADGGDLGNTVFKRYRKEEFSAEFIEGRTAFSYHIVAPALGVWLKDVVA</sequence>
<dbReference type="KEGG" id="vg:13165484"/>
<dbReference type="GeneID" id="13165484"/>
<evidence type="ECO:0000313" key="2">
    <source>
        <dbReference type="Proteomes" id="UP000005266"/>
    </source>
</evidence>
<dbReference type="RefSeq" id="YP_006489253.1">
    <property type="nucleotide sequence ID" value="NC_018088.1"/>
</dbReference>
<dbReference type="Proteomes" id="UP000005266">
    <property type="component" value="Segment"/>
</dbReference>
<reference evidence="1 2" key="1">
    <citation type="journal article" date="2013" name="Extremophiles">
        <title>Genomic analysis of cold-active Colwelliaphage 9A and psychrophilic phage-host interactions.</title>
        <authorList>
            <person name="Colangelo-Lillis J.R."/>
            <person name="Deming J.W."/>
        </authorList>
    </citation>
    <scope>NUCLEOTIDE SEQUENCE [LARGE SCALE GENOMIC DNA]</scope>
    <source>
        <strain evidence="1">9A</strain>
    </source>
</reference>
<protein>
    <recommendedName>
        <fullName evidence="3">Major capsid protein</fullName>
    </recommendedName>
</protein>
<keyword evidence="2" id="KW-1185">Reference proteome</keyword>
<accession>I3UME8</accession>
<dbReference type="InterPro" id="IPR053738">
    <property type="entry name" value="Lambda_capsid_assembly"/>
</dbReference>
<organism evidence="1 2">
    <name type="scientific">Colwellia phage 9A</name>
    <dbReference type="NCBI Taxonomy" id="765765"/>
    <lineage>
        <taxon>Viruses</taxon>
        <taxon>Duplodnaviria</taxon>
        <taxon>Heunggongvirae</taxon>
        <taxon>Uroviricota</taxon>
        <taxon>Caudoviricetes</taxon>
        <taxon>Franklinbayvirus</taxon>
        <taxon>Franklinbayvirus fv9A</taxon>
    </lineage>
</organism>
<evidence type="ECO:0000313" key="1">
    <source>
        <dbReference type="EMBL" id="AFK66663.1"/>
    </source>
</evidence>